<evidence type="ECO:0000256" key="2">
    <source>
        <dbReference type="SAM" id="MobiDB-lite"/>
    </source>
</evidence>
<dbReference type="EMBL" id="JWIN03000006">
    <property type="protein sequence ID" value="KAB1277455.1"/>
    <property type="molecule type" value="Genomic_DNA"/>
</dbReference>
<dbReference type="InterPro" id="IPR039497">
    <property type="entry name" value="CC144C-like_CC_dom"/>
</dbReference>
<protein>
    <submittedName>
        <fullName evidence="4">Putative ankyrin repeat domain-containing protein 20A12</fullName>
    </submittedName>
</protein>
<dbReference type="AlphaFoldDB" id="A0A5N4E288"/>
<feature type="compositionally biased region" description="Basic and acidic residues" evidence="2">
    <location>
        <begin position="139"/>
        <end position="151"/>
    </location>
</feature>
<reference evidence="4" key="1">
    <citation type="submission" date="2014-12" db="EMBL/GenBank/DDBJ databases">
        <authorList>
            <person name="Fitak R."/>
            <person name="Mohandesan E."/>
            <person name="Burger P.A."/>
            <person name="Jukka C."/>
        </authorList>
    </citation>
    <scope>NUCLEOTIDE SEQUENCE</scope>
    <source>
        <strain evidence="4">Drom800</strain>
        <tissue evidence="4">Blood</tissue>
    </source>
</reference>
<dbReference type="Pfam" id="PF14915">
    <property type="entry name" value="CCDC144C"/>
    <property type="match status" value="1"/>
</dbReference>
<dbReference type="Proteomes" id="UP000299084">
    <property type="component" value="Unassembled WGS sequence"/>
</dbReference>
<feature type="compositionally biased region" description="Basic and acidic residues" evidence="2">
    <location>
        <begin position="51"/>
        <end position="64"/>
    </location>
</feature>
<comment type="caution">
    <text evidence="4">The sequence shown here is derived from an EMBL/GenBank/DDBJ whole genome shotgun (WGS) entry which is preliminary data.</text>
</comment>
<dbReference type="EMBL" id="JWIN03000006">
    <property type="protein sequence ID" value="KAB1277456.1"/>
    <property type="molecule type" value="Genomic_DNA"/>
</dbReference>
<gene>
    <name evidence="4" type="ORF">Cadr_000005118</name>
</gene>
<feature type="region of interest" description="Disordered" evidence="2">
    <location>
        <begin position="46"/>
        <end position="74"/>
    </location>
</feature>
<organism evidence="4 5">
    <name type="scientific">Camelus dromedarius</name>
    <name type="common">Dromedary</name>
    <name type="synonym">Arabian camel</name>
    <dbReference type="NCBI Taxonomy" id="9838"/>
    <lineage>
        <taxon>Eukaryota</taxon>
        <taxon>Metazoa</taxon>
        <taxon>Chordata</taxon>
        <taxon>Craniata</taxon>
        <taxon>Vertebrata</taxon>
        <taxon>Euteleostomi</taxon>
        <taxon>Mammalia</taxon>
        <taxon>Eutheria</taxon>
        <taxon>Laurasiatheria</taxon>
        <taxon>Artiodactyla</taxon>
        <taxon>Tylopoda</taxon>
        <taxon>Camelidae</taxon>
        <taxon>Camelus</taxon>
    </lineage>
</organism>
<keyword evidence="1" id="KW-0175">Coiled coil</keyword>
<proteinExistence type="predicted"/>
<evidence type="ECO:0000259" key="3">
    <source>
        <dbReference type="Pfam" id="PF14915"/>
    </source>
</evidence>
<evidence type="ECO:0000313" key="4">
    <source>
        <dbReference type="EMBL" id="KAB1277455.1"/>
    </source>
</evidence>
<reference evidence="4 5" key="2">
    <citation type="journal article" date="2019" name="Mol. Ecol. Resour.">
        <title>Improving Illumina assemblies with Hi-C and long reads: an example with the North African dromedary.</title>
        <authorList>
            <person name="Elbers J.P."/>
            <person name="Rogers M.F."/>
            <person name="Perelman P.L."/>
            <person name="Proskuryakova A.A."/>
            <person name="Serdyukova N.A."/>
            <person name="Johnson W.E."/>
            <person name="Horin P."/>
            <person name="Corander J."/>
            <person name="Murphy D."/>
            <person name="Burger P.A."/>
        </authorList>
    </citation>
    <scope>NUCLEOTIDE SEQUENCE [LARGE SCALE GENOMIC DNA]</scope>
    <source>
        <strain evidence="4">Drom800</strain>
        <tissue evidence="4">Blood</tissue>
    </source>
</reference>
<sequence>MGKLEAMSRRVLMLEKKTGACVRQLQQELTDTRKKVSMLEASLEVTAHYHTNSENEKQESERKSHQAANPNADLPDKWNLHLSVLLHLSAETQRFLKEIFMKELQRNLTHWRREKAVGRRSSAPPAHLNERSGTSPVEQYKRETEERARRM</sequence>
<evidence type="ECO:0000256" key="1">
    <source>
        <dbReference type="ARBA" id="ARBA00023054"/>
    </source>
</evidence>
<evidence type="ECO:0000313" key="5">
    <source>
        <dbReference type="Proteomes" id="UP000299084"/>
    </source>
</evidence>
<keyword evidence="5" id="KW-1185">Reference proteome</keyword>
<feature type="region of interest" description="Disordered" evidence="2">
    <location>
        <begin position="114"/>
        <end position="151"/>
    </location>
</feature>
<accession>A0A5N4E288</accession>
<feature type="domain" description="CCDC144C-like coiled-coil" evidence="3">
    <location>
        <begin position="20"/>
        <end position="66"/>
    </location>
</feature>
<name>A0A5N4E288_CAMDR</name>